<evidence type="ECO:0000256" key="1">
    <source>
        <dbReference type="SAM" id="Phobius"/>
    </source>
</evidence>
<keyword evidence="3" id="KW-1185">Reference proteome</keyword>
<name>A0A5B7WZN5_9FLAO</name>
<dbReference type="AlphaFoldDB" id="A0A5B7WZN5"/>
<feature type="transmembrane region" description="Helical" evidence="1">
    <location>
        <begin position="35"/>
        <end position="53"/>
    </location>
</feature>
<evidence type="ECO:0000313" key="3">
    <source>
        <dbReference type="Proteomes" id="UP000309016"/>
    </source>
</evidence>
<organism evidence="2 3">
    <name type="scientific">Antarcticibacterium flavum</name>
    <dbReference type="NCBI Taxonomy" id="2058175"/>
    <lineage>
        <taxon>Bacteria</taxon>
        <taxon>Pseudomonadati</taxon>
        <taxon>Bacteroidota</taxon>
        <taxon>Flavobacteriia</taxon>
        <taxon>Flavobacteriales</taxon>
        <taxon>Flavobacteriaceae</taxon>
        <taxon>Antarcticibacterium</taxon>
    </lineage>
</organism>
<keyword evidence="1" id="KW-1133">Transmembrane helix</keyword>
<dbReference type="OrthoDB" id="1049592at2"/>
<dbReference type="RefSeq" id="WP_139065054.1">
    <property type="nucleotide sequence ID" value="NZ_CP040812.1"/>
</dbReference>
<dbReference type="Proteomes" id="UP000309016">
    <property type="component" value="Chromosome"/>
</dbReference>
<feature type="transmembrane region" description="Helical" evidence="1">
    <location>
        <begin position="12"/>
        <end position="29"/>
    </location>
</feature>
<sequence>MRKRIFTGWTWTRLAFVVIGVLMIIHAGLDGEWLFTLPGFYFAGMGIFGLGCASGSCSNSACEVKPDHDHRTS</sequence>
<gene>
    <name evidence="2" type="ORF">FHG64_03225</name>
</gene>
<keyword evidence="1" id="KW-0812">Transmembrane</keyword>
<dbReference type="EMBL" id="CP040812">
    <property type="protein sequence ID" value="QCY68477.1"/>
    <property type="molecule type" value="Genomic_DNA"/>
</dbReference>
<keyword evidence="1" id="KW-0472">Membrane</keyword>
<accession>A0A5B7WZN5</accession>
<proteinExistence type="predicted"/>
<reference evidence="2 3" key="1">
    <citation type="submission" date="2019-06" db="EMBL/GenBank/DDBJ databases">
        <title>Complete genome sequence of Antarcticibacterium flavum KCTC 52984T from an Antarctic marine sediment.</title>
        <authorList>
            <person name="Lee Y.M."/>
            <person name="Shin S.C."/>
        </authorList>
    </citation>
    <scope>NUCLEOTIDE SEQUENCE [LARGE SCALE GENOMIC DNA]</scope>
    <source>
        <strain evidence="2 3">KCTC 52984</strain>
    </source>
</reference>
<evidence type="ECO:0000313" key="2">
    <source>
        <dbReference type="EMBL" id="QCY68477.1"/>
    </source>
</evidence>
<protein>
    <submittedName>
        <fullName evidence="2">Uncharacterized protein</fullName>
    </submittedName>
</protein>
<dbReference type="KEGG" id="afla:FHG64_03225"/>